<evidence type="ECO:0000313" key="1">
    <source>
        <dbReference type="Ensembl" id="ENSCABP00000029122.1"/>
    </source>
</evidence>
<dbReference type="Ensembl" id="ENSCABT00000031916.1">
    <property type="protein sequence ID" value="ENSCABP00000029122.1"/>
    <property type="gene ID" value="ENSCABG00000021379.1"/>
</dbReference>
<dbReference type="AlphaFoldDB" id="A0A8C0QR75"/>
<name>A0A8C0QR75_CHEAB</name>
<evidence type="ECO:0000313" key="2">
    <source>
        <dbReference type="Proteomes" id="UP000694404"/>
    </source>
</evidence>
<organism evidence="1 2">
    <name type="scientific">Chelonoidis abingdonii</name>
    <name type="common">Abingdon island giant tortoise</name>
    <name type="synonym">Testudo abingdonii</name>
    <dbReference type="NCBI Taxonomy" id="106734"/>
    <lineage>
        <taxon>Eukaryota</taxon>
        <taxon>Metazoa</taxon>
        <taxon>Chordata</taxon>
        <taxon>Craniata</taxon>
        <taxon>Vertebrata</taxon>
        <taxon>Euteleostomi</taxon>
        <taxon>Archelosauria</taxon>
        <taxon>Testudinata</taxon>
        <taxon>Testudines</taxon>
        <taxon>Cryptodira</taxon>
        <taxon>Durocryptodira</taxon>
        <taxon>Testudinoidea</taxon>
        <taxon>Testudinidae</taxon>
        <taxon>Chelonoidis</taxon>
    </lineage>
</organism>
<reference evidence="1" key="2">
    <citation type="submission" date="2025-09" db="UniProtKB">
        <authorList>
            <consortium name="Ensembl"/>
        </authorList>
    </citation>
    <scope>IDENTIFICATION</scope>
</reference>
<dbReference type="GeneTree" id="ENSGT01050000247788"/>
<keyword evidence="2" id="KW-1185">Reference proteome</keyword>
<reference evidence="1" key="1">
    <citation type="submission" date="2025-08" db="UniProtKB">
        <authorList>
            <consortium name="Ensembl"/>
        </authorList>
    </citation>
    <scope>IDENTIFICATION</scope>
</reference>
<accession>A0A8C0QR75</accession>
<protein>
    <submittedName>
        <fullName evidence="1">Uncharacterized protein</fullName>
    </submittedName>
</protein>
<dbReference type="Proteomes" id="UP000694404">
    <property type="component" value="Unplaced"/>
</dbReference>
<sequence>YSSVCQEMAIPGAASTVKFCLAEHLLRKHLETVGNGEENLEPGDLFLFKLFSPSVGWCGAHVDMYCGNREISHLAGKWEIRDISGHKSHACVTLLPGGASSNKGQVQHLGLAFQ</sequence>
<proteinExistence type="predicted"/>